<dbReference type="InterPro" id="IPR036388">
    <property type="entry name" value="WH-like_DNA-bd_sf"/>
</dbReference>
<proteinExistence type="predicted"/>
<protein>
    <recommendedName>
        <fullName evidence="3">Transposase</fullName>
    </recommendedName>
</protein>
<gene>
    <name evidence="1" type="ORF">E5S67_06423</name>
</gene>
<sequence length="86" mass="10304">MKTYSLDFRQKIMEVYHNEPLSQRAIANRFCVALSFVQKIIKQYRETQNIAPRTERCGVKLKRERVSFAMSIYTQLFLRLPIKSFK</sequence>
<dbReference type="Gene3D" id="1.10.10.10">
    <property type="entry name" value="Winged helix-like DNA-binding domain superfamily/Winged helix DNA-binding domain"/>
    <property type="match status" value="1"/>
</dbReference>
<name>A0ABX2DA20_9CYAN</name>
<accession>A0ABX2DA20</accession>
<organism evidence="1 2">
    <name type="scientific">Microcoleus asticus IPMA8</name>
    <dbReference type="NCBI Taxonomy" id="2563858"/>
    <lineage>
        <taxon>Bacteria</taxon>
        <taxon>Bacillati</taxon>
        <taxon>Cyanobacteriota</taxon>
        <taxon>Cyanophyceae</taxon>
        <taxon>Oscillatoriophycideae</taxon>
        <taxon>Oscillatoriales</taxon>
        <taxon>Microcoleaceae</taxon>
        <taxon>Microcoleus</taxon>
        <taxon>Microcoleus asticus</taxon>
    </lineage>
</organism>
<comment type="caution">
    <text evidence="1">The sequence shown here is derived from an EMBL/GenBank/DDBJ whole genome shotgun (WGS) entry which is preliminary data.</text>
</comment>
<keyword evidence="2" id="KW-1185">Reference proteome</keyword>
<dbReference type="SUPFAM" id="SSF46689">
    <property type="entry name" value="Homeodomain-like"/>
    <property type="match status" value="1"/>
</dbReference>
<evidence type="ECO:0000313" key="2">
    <source>
        <dbReference type="Proteomes" id="UP000702425"/>
    </source>
</evidence>
<evidence type="ECO:0008006" key="3">
    <source>
        <dbReference type="Google" id="ProtNLM"/>
    </source>
</evidence>
<dbReference type="Proteomes" id="UP000702425">
    <property type="component" value="Unassembled WGS sequence"/>
</dbReference>
<evidence type="ECO:0000313" key="1">
    <source>
        <dbReference type="EMBL" id="NQE38638.1"/>
    </source>
</evidence>
<dbReference type="EMBL" id="SRRZ01000290">
    <property type="protein sequence ID" value="NQE38638.1"/>
    <property type="molecule type" value="Genomic_DNA"/>
</dbReference>
<reference evidence="1 2" key="1">
    <citation type="journal article" date="2020" name="Sci. Rep.">
        <title>A novel cyanobacterial geosmin producer, revising GeoA distribution and dispersion patterns in Bacteria.</title>
        <authorList>
            <person name="Churro C."/>
            <person name="Semedo-Aguiar A.P."/>
            <person name="Silva A.D."/>
            <person name="Pereira-Leal J.B."/>
            <person name="Leite R.B."/>
        </authorList>
    </citation>
    <scope>NUCLEOTIDE SEQUENCE [LARGE SCALE GENOMIC DNA]</scope>
    <source>
        <strain evidence="1 2">IPMA8</strain>
    </source>
</reference>
<dbReference type="InterPro" id="IPR009057">
    <property type="entry name" value="Homeodomain-like_sf"/>
</dbReference>